<evidence type="ECO:0000313" key="4">
    <source>
        <dbReference type="Proteomes" id="UP000186785"/>
    </source>
</evidence>
<evidence type="ECO:0000256" key="1">
    <source>
        <dbReference type="SAM" id="SignalP"/>
    </source>
</evidence>
<dbReference type="InterPro" id="IPR039424">
    <property type="entry name" value="SBP_5"/>
</dbReference>
<evidence type="ECO:0000313" key="3">
    <source>
        <dbReference type="EMBL" id="OKL48781.1"/>
    </source>
</evidence>
<dbReference type="PANTHER" id="PTHR30290:SF83">
    <property type="entry name" value="ABC TRANSPORTER SUBSTRATE-BINDING PROTEIN"/>
    <property type="match status" value="1"/>
</dbReference>
<feature type="domain" description="Solute-binding protein family 5" evidence="2">
    <location>
        <begin position="82"/>
        <end position="453"/>
    </location>
</feature>
<dbReference type="RefSeq" id="WP_073708789.1">
    <property type="nucleotide sequence ID" value="NZ_MQSV01000002.1"/>
</dbReference>
<dbReference type="PANTHER" id="PTHR30290">
    <property type="entry name" value="PERIPLASMIC BINDING COMPONENT OF ABC TRANSPORTER"/>
    <property type="match status" value="1"/>
</dbReference>
<gene>
    <name evidence="3" type="ORF">BSR29_02665</name>
</gene>
<dbReference type="Gene3D" id="3.90.76.10">
    <property type="entry name" value="Dipeptide-binding Protein, Domain 1"/>
    <property type="match status" value="1"/>
</dbReference>
<dbReference type="OrthoDB" id="9046151at2"/>
<keyword evidence="4" id="KW-1185">Reference proteome</keyword>
<organism evidence="3 4">
    <name type="scientific">Boudabousia liubingyangii</name>
    <dbReference type="NCBI Taxonomy" id="1921764"/>
    <lineage>
        <taxon>Bacteria</taxon>
        <taxon>Bacillati</taxon>
        <taxon>Actinomycetota</taxon>
        <taxon>Actinomycetes</taxon>
        <taxon>Actinomycetales</taxon>
        <taxon>Actinomycetaceae</taxon>
        <taxon>Boudabousia</taxon>
    </lineage>
</organism>
<dbReference type="EMBL" id="MQSV01000002">
    <property type="protein sequence ID" value="OKL48781.1"/>
    <property type="molecule type" value="Genomic_DNA"/>
</dbReference>
<name>A0A1Q5PMK6_9ACTO</name>
<dbReference type="GO" id="GO:0015833">
    <property type="term" value="P:peptide transport"/>
    <property type="evidence" value="ECO:0007669"/>
    <property type="project" value="TreeGrafter"/>
</dbReference>
<dbReference type="InterPro" id="IPR000914">
    <property type="entry name" value="SBP_5_dom"/>
</dbReference>
<feature type="signal peptide" evidence="1">
    <location>
        <begin position="1"/>
        <end position="20"/>
    </location>
</feature>
<keyword evidence="1" id="KW-0732">Signal</keyword>
<dbReference type="Proteomes" id="UP000186785">
    <property type="component" value="Unassembled WGS sequence"/>
</dbReference>
<dbReference type="STRING" id="1921764.BSR28_02525"/>
<sequence length="531" mass="57609">MKKQLFVATAVGLVSSLALAGCSSSDSGTAEGGAAANGGGIVTYRTCEPQAGMIPGMITEACGVHLLGQVAATLVTYDSKGELVNDLAESINSDDKQTWTVKVKAGRKFSDGTPITAKSFVDAWNLIVREKQPQAYFFDDVEGYEEGKDLPGLKVVDDNTFTVTLNQPESDWPIRLGHVTFVPLPEVALKDIKAFGEKPVSSGPYVLDNWEHRKQLNLSVNPNYDGPRKAQNGGLNGVMYTSTDAAYNDLMADHLDVSDIIPESALQGFKDELNGRAVSKPYAGIATFTIPNRLKHFEGEEGKLRRKAISLAINREEITKVIFNGTKAPARDFTAPSIAGWNDKLPGSENLNFNPEKAKELWAQADAISKWDGTFKIAYNSDSGHQAWVDAVCNQVKNNLGIDAQGDAYPDLKSLREKVENKTIETAFRAGWSADYPSAYNFLGPLYGTGAFGNDSGYSNPEVDKLLKEALGAKTEDEAKAKYDEAQKILLADLPAIPLWYSSVNGGWSANVENVDFGWDSLPILFAVTKK</sequence>
<reference evidence="3 4" key="1">
    <citation type="submission" date="2016-11" db="EMBL/GenBank/DDBJ databases">
        <title>Actinomyces gypaetusis sp. nov. isolated from the vulture Gypaetus barbatus in Qinghai Tibet Plateau China.</title>
        <authorList>
            <person name="Meng X."/>
        </authorList>
    </citation>
    <scope>NUCLEOTIDE SEQUENCE [LARGE SCALE GENOMIC DNA]</scope>
    <source>
        <strain evidence="3 4">VUL4_2</strain>
    </source>
</reference>
<dbReference type="CDD" id="cd00995">
    <property type="entry name" value="PBP2_NikA_DppA_OppA_like"/>
    <property type="match status" value="1"/>
</dbReference>
<dbReference type="GO" id="GO:1904680">
    <property type="term" value="F:peptide transmembrane transporter activity"/>
    <property type="evidence" value="ECO:0007669"/>
    <property type="project" value="TreeGrafter"/>
</dbReference>
<comment type="caution">
    <text evidence="3">The sequence shown here is derived from an EMBL/GenBank/DDBJ whole genome shotgun (WGS) entry which is preliminary data.</text>
</comment>
<accession>A0A1Q5PMK6</accession>
<dbReference type="Gene3D" id="3.40.190.10">
    <property type="entry name" value="Periplasmic binding protein-like II"/>
    <property type="match status" value="1"/>
</dbReference>
<dbReference type="AlphaFoldDB" id="A0A1Q5PMK6"/>
<dbReference type="GO" id="GO:0043190">
    <property type="term" value="C:ATP-binding cassette (ABC) transporter complex"/>
    <property type="evidence" value="ECO:0007669"/>
    <property type="project" value="InterPro"/>
</dbReference>
<dbReference type="SUPFAM" id="SSF53850">
    <property type="entry name" value="Periplasmic binding protein-like II"/>
    <property type="match status" value="1"/>
</dbReference>
<dbReference type="PROSITE" id="PS51257">
    <property type="entry name" value="PROKAR_LIPOPROTEIN"/>
    <property type="match status" value="1"/>
</dbReference>
<dbReference type="Pfam" id="PF00496">
    <property type="entry name" value="SBP_bac_5"/>
    <property type="match status" value="1"/>
</dbReference>
<dbReference type="PIRSF" id="PIRSF002741">
    <property type="entry name" value="MppA"/>
    <property type="match status" value="1"/>
</dbReference>
<dbReference type="InterPro" id="IPR030678">
    <property type="entry name" value="Peptide/Ni-bd"/>
</dbReference>
<dbReference type="Gene3D" id="3.10.105.10">
    <property type="entry name" value="Dipeptide-binding Protein, Domain 3"/>
    <property type="match status" value="1"/>
</dbReference>
<protein>
    <submittedName>
        <fullName evidence="3">ABC transporter substrate-binding protein</fullName>
    </submittedName>
</protein>
<evidence type="ECO:0000259" key="2">
    <source>
        <dbReference type="Pfam" id="PF00496"/>
    </source>
</evidence>
<proteinExistence type="predicted"/>
<feature type="chain" id="PRO_5038973350" evidence="1">
    <location>
        <begin position="21"/>
        <end position="531"/>
    </location>
</feature>
<dbReference type="GO" id="GO:0042597">
    <property type="term" value="C:periplasmic space"/>
    <property type="evidence" value="ECO:0007669"/>
    <property type="project" value="UniProtKB-ARBA"/>
</dbReference>